<evidence type="ECO:0000256" key="6">
    <source>
        <dbReference type="SAM" id="MobiDB-lite"/>
    </source>
</evidence>
<feature type="region of interest" description="Disordered" evidence="6">
    <location>
        <begin position="1"/>
        <end position="112"/>
    </location>
</feature>
<feature type="compositionally biased region" description="Basic and acidic residues" evidence="6">
    <location>
        <begin position="436"/>
        <end position="449"/>
    </location>
</feature>
<dbReference type="Proteomes" id="UP000233060">
    <property type="component" value="Unassembled WGS sequence"/>
</dbReference>
<dbReference type="OMA" id="ISALPCM"/>
<dbReference type="InterPro" id="IPR051483">
    <property type="entry name" value="MAP7_domain-containing"/>
</dbReference>
<organism evidence="7 8">
    <name type="scientific">Cercocebus atys</name>
    <name type="common">Sooty mangabey</name>
    <name type="synonym">Cercocebus torquatus atys</name>
    <dbReference type="NCBI Taxonomy" id="9531"/>
    <lineage>
        <taxon>Eukaryota</taxon>
        <taxon>Metazoa</taxon>
        <taxon>Chordata</taxon>
        <taxon>Craniata</taxon>
        <taxon>Vertebrata</taxon>
        <taxon>Euteleostomi</taxon>
        <taxon>Mammalia</taxon>
        <taxon>Eutheria</taxon>
        <taxon>Euarchontoglires</taxon>
        <taxon>Primates</taxon>
        <taxon>Haplorrhini</taxon>
        <taxon>Catarrhini</taxon>
        <taxon>Cercopithecidae</taxon>
        <taxon>Cercopithecinae</taxon>
        <taxon>Cercocebus</taxon>
    </lineage>
</organism>
<reference evidence="7" key="1">
    <citation type="submission" date="2025-08" db="UniProtKB">
        <authorList>
            <consortium name="Ensembl"/>
        </authorList>
    </citation>
    <scope>IDENTIFICATION</scope>
</reference>
<feature type="compositionally biased region" description="Polar residues" evidence="6">
    <location>
        <begin position="689"/>
        <end position="701"/>
    </location>
</feature>
<evidence type="ECO:0000313" key="8">
    <source>
        <dbReference type="Proteomes" id="UP000233060"/>
    </source>
</evidence>
<name>A0A2K5NIW2_CERAT</name>
<dbReference type="Bgee" id="ENSCATG00000041354">
    <property type="expression patterns" value="Expressed in adult mammalian kidney and 11 other cell types or tissues"/>
</dbReference>
<evidence type="ECO:0000256" key="2">
    <source>
        <dbReference type="ARBA" id="ARBA00007525"/>
    </source>
</evidence>
<proteinExistence type="inferred from homology"/>
<evidence type="ECO:0000256" key="5">
    <source>
        <dbReference type="ARBA" id="ARBA00023212"/>
    </source>
</evidence>
<keyword evidence="5" id="KW-0206">Cytoskeleton</keyword>
<reference evidence="7" key="2">
    <citation type="submission" date="2025-09" db="UniProtKB">
        <authorList>
            <consortium name="Ensembl"/>
        </authorList>
    </citation>
    <scope>IDENTIFICATION</scope>
</reference>
<evidence type="ECO:0000313" key="7">
    <source>
        <dbReference type="Ensembl" id="ENSCATP00000037271.1"/>
    </source>
</evidence>
<feature type="compositionally biased region" description="Basic and acidic residues" evidence="6">
    <location>
        <begin position="44"/>
        <end position="56"/>
    </location>
</feature>
<dbReference type="GO" id="GO:0005829">
    <property type="term" value="C:cytosol"/>
    <property type="evidence" value="ECO:0007669"/>
    <property type="project" value="Ensembl"/>
</dbReference>
<evidence type="ECO:0000256" key="4">
    <source>
        <dbReference type="ARBA" id="ARBA00023054"/>
    </source>
</evidence>
<dbReference type="GO" id="GO:0000226">
    <property type="term" value="P:microtubule cytoskeleton organization"/>
    <property type="evidence" value="ECO:0007669"/>
    <property type="project" value="InterPro"/>
</dbReference>
<dbReference type="Ensembl" id="ENSCATT00000061568.1">
    <property type="protein sequence ID" value="ENSCATP00000037271.1"/>
    <property type="gene ID" value="ENSCATG00000041354.1"/>
</dbReference>
<feature type="compositionally biased region" description="Basic and acidic residues" evidence="6">
    <location>
        <begin position="402"/>
        <end position="420"/>
    </location>
</feature>
<evidence type="ECO:0000256" key="1">
    <source>
        <dbReference type="ARBA" id="ARBA00004245"/>
    </source>
</evidence>
<keyword evidence="3" id="KW-0963">Cytoplasm</keyword>
<feature type="compositionally biased region" description="Polar residues" evidence="6">
    <location>
        <begin position="491"/>
        <end position="506"/>
    </location>
</feature>
<keyword evidence="4" id="KW-0175">Coiled coil</keyword>
<feature type="compositionally biased region" description="Low complexity" evidence="6">
    <location>
        <begin position="450"/>
        <end position="490"/>
    </location>
</feature>
<dbReference type="GO" id="GO:0015630">
    <property type="term" value="C:microtubule cytoskeleton"/>
    <property type="evidence" value="ECO:0007669"/>
    <property type="project" value="Ensembl"/>
</dbReference>
<comment type="similarity">
    <text evidence="2">Belongs to the MAP7 family.</text>
</comment>
<feature type="region of interest" description="Disordered" evidence="6">
    <location>
        <begin position="730"/>
        <end position="752"/>
    </location>
</feature>
<feature type="compositionally biased region" description="Basic and acidic residues" evidence="6">
    <location>
        <begin position="636"/>
        <end position="656"/>
    </location>
</feature>
<dbReference type="AlphaFoldDB" id="A0A2K5NIW2"/>
<dbReference type="PANTHER" id="PTHR15073:SF4">
    <property type="entry name" value="ENSCONSIN"/>
    <property type="match status" value="1"/>
</dbReference>
<protein>
    <submittedName>
        <fullName evidence="7">Microtubule associated protein 7</fullName>
    </submittedName>
</protein>
<feature type="region of interest" description="Disordered" evidence="6">
    <location>
        <begin position="636"/>
        <end position="718"/>
    </location>
</feature>
<keyword evidence="8" id="KW-1185">Reference proteome</keyword>
<dbReference type="PANTHER" id="PTHR15073">
    <property type="entry name" value="MICROTUBULE-ASSOCIATED PROTEIN"/>
    <property type="match status" value="1"/>
</dbReference>
<accession>A0A2K5NIW2</accession>
<feature type="compositionally biased region" description="Basic and acidic residues" evidence="6">
    <location>
        <begin position="84"/>
        <end position="112"/>
    </location>
</feature>
<feature type="compositionally biased region" description="Basic and acidic residues" evidence="6">
    <location>
        <begin position="127"/>
        <end position="173"/>
    </location>
</feature>
<comment type="subcellular location">
    <subcellularLocation>
        <location evidence="1">Cytoplasm</location>
        <location evidence="1">Cytoskeleton</location>
    </subcellularLocation>
</comment>
<gene>
    <name evidence="7" type="primary">MAP7</name>
</gene>
<feature type="region of interest" description="Disordered" evidence="6">
    <location>
        <begin position="300"/>
        <end position="617"/>
    </location>
</feature>
<feature type="compositionally biased region" description="Polar residues" evidence="6">
    <location>
        <begin position="335"/>
        <end position="348"/>
    </location>
</feature>
<evidence type="ECO:0000256" key="3">
    <source>
        <dbReference type="ARBA" id="ARBA00022490"/>
    </source>
</evidence>
<feature type="compositionally biased region" description="Polar residues" evidence="6">
    <location>
        <begin position="58"/>
        <end position="74"/>
    </location>
</feature>
<dbReference type="Pfam" id="PF05672">
    <property type="entry name" value="MAP7"/>
    <property type="match status" value="1"/>
</dbReference>
<feature type="compositionally biased region" description="Basic and acidic residues" evidence="6">
    <location>
        <begin position="508"/>
        <end position="617"/>
    </location>
</feature>
<dbReference type="STRING" id="9531.ENSCATP00000037271"/>
<feature type="region of interest" description="Disordered" evidence="6">
    <location>
        <begin position="127"/>
        <end position="203"/>
    </location>
</feature>
<dbReference type="GeneTree" id="ENSGT00950000182941"/>
<dbReference type="InterPro" id="IPR008604">
    <property type="entry name" value="MAP7_fam"/>
</dbReference>
<sequence length="778" mass="87512">MPGSATALRHERLKKTNARPIPLGLFTINEEDEQQKNGNSRRAKAPDSYKVQDKKNASNRPASAISGQNNNHSGNKPDPPPVLRVDDRQRLARERREEREKQLAAREIVWLEREERARQHYEKHLEERKKKLEEQRQKEERRRAAVEEKRRQRLEEDKERHEAVVRRTMERSQKPKQKHNRWSWGGSLHGSPSIHSADPDRRSVSTMNLSKHVDPVISKRLSSSSATLLNSPDRARRLQLSPWESSVVNRLLTPTHSFLARSKSTAALSGEAVIPICPRSASCSPIIMPYKAAHSRNSMDRPKLFVTPPEGSSRRRTIHGIAGYKKERERENVPFLTSGTRRAISPSNPKARPPAPSRLWLPSKSLPHLPGTPRPTSSLPPGSVKAAPAQVRPPSPGNIRPVKREVRVEPEKKDPEKEPQKVANEPSLKGRAPLVKVEEATVEEGKPAEPEAGPAAPATAPVPVTAPAPALASAPAPVPTPAMVSAPSSTVIASASPKTSAGTTNPEEATRLLAEKRRLAREQREKEERERKEQEELERQKREELAQRVAEERTRREEESRRLEAEQAREKEEQLRRQTEERALREREEAERAQRQKEEEARVREEAERARQEREKHFQREELERLERKKRLEEIMKRTRRTEATDKKTSDQRNGDIAKGTLTGGTEVSALPCTTNAPGNGEPVGSPHVVTSHQSKVTVESTPDLEKQPNENGVSVQNENFEEIINLPIGSKPSKLDVTNSESPEIPLNPILAFDDEGTLGPLPQVDGVQTQQTAEVI</sequence>